<keyword evidence="3" id="KW-1185">Reference proteome</keyword>
<gene>
    <name evidence="2" type="ORF">CCAM_LOCUS41042</name>
</gene>
<dbReference type="PANTHER" id="PTHR34810">
    <property type="entry name" value="DNA-BINDING PROTEIN BIN4"/>
    <property type="match status" value="1"/>
</dbReference>
<dbReference type="AlphaFoldDB" id="A0A484NFR1"/>
<dbReference type="OrthoDB" id="549068at2759"/>
<feature type="compositionally biased region" description="Basic and acidic residues" evidence="1">
    <location>
        <begin position="363"/>
        <end position="375"/>
    </location>
</feature>
<feature type="compositionally biased region" description="Basic and acidic residues" evidence="1">
    <location>
        <begin position="148"/>
        <end position="174"/>
    </location>
</feature>
<feature type="region of interest" description="Disordered" evidence="1">
    <location>
        <begin position="362"/>
        <end position="411"/>
    </location>
</feature>
<feature type="compositionally biased region" description="Basic and acidic residues" evidence="1">
    <location>
        <begin position="216"/>
        <end position="225"/>
    </location>
</feature>
<dbReference type="GO" id="GO:0005634">
    <property type="term" value="C:nucleus"/>
    <property type="evidence" value="ECO:0007669"/>
    <property type="project" value="TreeGrafter"/>
</dbReference>
<dbReference type="GO" id="GO:0009330">
    <property type="term" value="C:DNA topoisomerase type II (double strand cut, ATP-hydrolyzing) complex"/>
    <property type="evidence" value="ECO:0007669"/>
    <property type="project" value="InterPro"/>
</dbReference>
<feature type="region of interest" description="Disordered" evidence="1">
    <location>
        <begin position="1"/>
        <end position="42"/>
    </location>
</feature>
<evidence type="ECO:0000313" key="3">
    <source>
        <dbReference type="Proteomes" id="UP000595140"/>
    </source>
</evidence>
<feature type="compositionally biased region" description="Polar residues" evidence="1">
    <location>
        <begin position="60"/>
        <end position="69"/>
    </location>
</feature>
<dbReference type="EMBL" id="OOIL02006652">
    <property type="protein sequence ID" value="VFQ99266.1"/>
    <property type="molecule type" value="Genomic_DNA"/>
</dbReference>
<name>A0A484NFR1_9ASTE</name>
<proteinExistence type="predicted"/>
<evidence type="ECO:0000313" key="2">
    <source>
        <dbReference type="EMBL" id="VFQ99266.1"/>
    </source>
</evidence>
<feature type="region of interest" description="Disordered" evidence="1">
    <location>
        <begin position="60"/>
        <end position="246"/>
    </location>
</feature>
<dbReference type="GO" id="GO:0003690">
    <property type="term" value="F:double-stranded DNA binding"/>
    <property type="evidence" value="ECO:0007669"/>
    <property type="project" value="InterPro"/>
</dbReference>
<accession>A0A484NFR1</accession>
<dbReference type="InterPro" id="IPR033246">
    <property type="entry name" value="BIN4"/>
</dbReference>
<evidence type="ECO:0000256" key="1">
    <source>
        <dbReference type="SAM" id="MobiDB-lite"/>
    </source>
</evidence>
<dbReference type="Proteomes" id="UP000595140">
    <property type="component" value="Unassembled WGS sequence"/>
</dbReference>
<organism evidence="2 3">
    <name type="scientific">Cuscuta campestris</name>
    <dbReference type="NCBI Taxonomy" id="132261"/>
    <lineage>
        <taxon>Eukaryota</taxon>
        <taxon>Viridiplantae</taxon>
        <taxon>Streptophyta</taxon>
        <taxon>Embryophyta</taxon>
        <taxon>Tracheophyta</taxon>
        <taxon>Spermatophyta</taxon>
        <taxon>Magnoliopsida</taxon>
        <taxon>eudicotyledons</taxon>
        <taxon>Gunneridae</taxon>
        <taxon>Pentapetalae</taxon>
        <taxon>asterids</taxon>
        <taxon>lamiids</taxon>
        <taxon>Solanales</taxon>
        <taxon>Convolvulaceae</taxon>
        <taxon>Cuscuteae</taxon>
        <taxon>Cuscuta</taxon>
        <taxon>Cuscuta subgen. Grammica</taxon>
        <taxon>Cuscuta sect. Cleistogrammica</taxon>
    </lineage>
</organism>
<dbReference type="GO" id="GO:0042023">
    <property type="term" value="P:DNA endoreduplication"/>
    <property type="evidence" value="ECO:0007669"/>
    <property type="project" value="InterPro"/>
</dbReference>
<feature type="compositionally biased region" description="Basic and acidic residues" evidence="1">
    <location>
        <begin position="1"/>
        <end position="10"/>
    </location>
</feature>
<dbReference type="PANTHER" id="PTHR34810:SF1">
    <property type="entry name" value="DNA-BINDING PROTEIN BIN4"/>
    <property type="match status" value="1"/>
</dbReference>
<dbReference type="GO" id="GO:0051276">
    <property type="term" value="P:chromosome organization"/>
    <property type="evidence" value="ECO:0007669"/>
    <property type="project" value="TreeGrafter"/>
</dbReference>
<protein>
    <recommendedName>
        <fullName evidence="4">DNA-binding protein BIN4</fullName>
    </recommendedName>
</protein>
<sequence>MTKSRDESPDWLRSFQAPTITALSSGSASPSSDCPLSEDDDDDDGLSLGKLFCINKSNKTVTENNQNGDDSLIKTPSIEKFSSKNERFAHTLGKRKRESQPGNEGEDAADIKFFSKRKTKKMSLSPEESKHSALRLSADYESCPDTSAVRKDNTLDKDLHAHNEAPDMKPEGTKDLVFLESDEESTPTKKLKLQSPTKQMKKENYSPKKKKAVIAKNDDVGHKGTMDAQEEDIPEKRSGPQVSNSSLPLLLPEKVQRLKALLECDGDSIDLSGDVGAVGRVVISEDPSGSNEMLLDLKGTIYQTTIVPSRTFCVVSFGQSEAKIEAIMNDFIQLTPQSNVYEAETMVEGTLDGFSFDSEEDDSFAKKAGEDKQNETIDDETTGKTKRKARKSFAAEQKKGKAGGSKLPKKAFKAPTASFSYGHNDLPLLQSESAFCRTRKTCEQSLRR</sequence>
<feature type="compositionally biased region" description="Low complexity" evidence="1">
    <location>
        <begin position="22"/>
        <end position="35"/>
    </location>
</feature>
<reference evidence="2 3" key="1">
    <citation type="submission" date="2018-04" db="EMBL/GenBank/DDBJ databases">
        <authorList>
            <person name="Vogel A."/>
        </authorList>
    </citation>
    <scope>NUCLEOTIDE SEQUENCE [LARGE SCALE GENOMIC DNA]</scope>
</reference>
<evidence type="ECO:0008006" key="4">
    <source>
        <dbReference type="Google" id="ProtNLM"/>
    </source>
</evidence>